<dbReference type="RefSeq" id="WP_345428938.1">
    <property type="nucleotide sequence ID" value="NZ_BAABGT010000125.1"/>
</dbReference>
<name>A0ABP8S3W7_9PSEU</name>
<accession>A0ABP8S3W7</accession>
<evidence type="ECO:0000313" key="1">
    <source>
        <dbReference type="EMBL" id="GAA4561090.1"/>
    </source>
</evidence>
<dbReference type="Proteomes" id="UP001501598">
    <property type="component" value="Unassembled WGS sequence"/>
</dbReference>
<reference evidence="2" key="1">
    <citation type="journal article" date="2019" name="Int. J. Syst. Evol. Microbiol.">
        <title>The Global Catalogue of Microorganisms (GCM) 10K type strain sequencing project: providing services to taxonomists for standard genome sequencing and annotation.</title>
        <authorList>
            <consortium name="The Broad Institute Genomics Platform"/>
            <consortium name="The Broad Institute Genome Sequencing Center for Infectious Disease"/>
            <person name="Wu L."/>
            <person name="Ma J."/>
        </authorList>
    </citation>
    <scope>NUCLEOTIDE SEQUENCE [LARGE SCALE GENOMIC DNA]</scope>
    <source>
        <strain evidence="2">JCM 17906</strain>
    </source>
</reference>
<organism evidence="1 2">
    <name type="scientific">Pseudonocardia xishanensis</name>
    <dbReference type="NCBI Taxonomy" id="630995"/>
    <lineage>
        <taxon>Bacteria</taxon>
        <taxon>Bacillati</taxon>
        <taxon>Actinomycetota</taxon>
        <taxon>Actinomycetes</taxon>
        <taxon>Pseudonocardiales</taxon>
        <taxon>Pseudonocardiaceae</taxon>
        <taxon>Pseudonocardia</taxon>
    </lineage>
</organism>
<comment type="caution">
    <text evidence="1">The sequence shown here is derived from an EMBL/GenBank/DDBJ whole genome shotgun (WGS) entry which is preliminary data.</text>
</comment>
<keyword evidence="2" id="KW-1185">Reference proteome</keyword>
<dbReference type="EMBL" id="BAABGT010000125">
    <property type="protein sequence ID" value="GAA4561090.1"/>
    <property type="molecule type" value="Genomic_DNA"/>
</dbReference>
<sequence>MSYADMTMTLEELSEWLSVPSADVAYTVSEVYALDLHDDAVPVALCGDLRSYFGERSLTRQSPR</sequence>
<gene>
    <name evidence="1" type="ORF">GCM10023175_72410</name>
</gene>
<proteinExistence type="predicted"/>
<protein>
    <submittedName>
        <fullName evidence="1">Uncharacterized protein</fullName>
    </submittedName>
</protein>
<evidence type="ECO:0000313" key="2">
    <source>
        <dbReference type="Proteomes" id="UP001501598"/>
    </source>
</evidence>